<proteinExistence type="predicted"/>
<dbReference type="EMBL" id="QZEZ01000001">
    <property type="protein sequence ID" value="RJK98009.1"/>
    <property type="molecule type" value="Genomic_DNA"/>
</dbReference>
<reference evidence="2 3" key="1">
    <citation type="submission" date="2018-09" db="EMBL/GenBank/DDBJ databases">
        <title>YIM 75000 draft genome.</title>
        <authorList>
            <person name="Tang S."/>
            <person name="Feng Y."/>
        </authorList>
    </citation>
    <scope>NUCLEOTIDE SEQUENCE [LARGE SCALE GENOMIC DNA]</scope>
    <source>
        <strain evidence="2 3">YIM 75000</strain>
    </source>
</reference>
<comment type="caution">
    <text evidence="2">The sequence shown here is derived from an EMBL/GenBank/DDBJ whole genome shotgun (WGS) entry which is preliminary data.</text>
</comment>
<gene>
    <name evidence="2" type="ORF">D5H78_03375</name>
</gene>
<dbReference type="Proteomes" id="UP000265614">
    <property type="component" value="Unassembled WGS sequence"/>
</dbReference>
<keyword evidence="1" id="KW-0812">Transmembrane</keyword>
<evidence type="ECO:0000313" key="2">
    <source>
        <dbReference type="EMBL" id="RJK98009.1"/>
    </source>
</evidence>
<evidence type="ECO:0000313" key="3">
    <source>
        <dbReference type="Proteomes" id="UP000265614"/>
    </source>
</evidence>
<dbReference type="InterPro" id="IPR046095">
    <property type="entry name" value="DUF6113"/>
</dbReference>
<sequence length="117" mass="11520">MDLLVLVGAVVAGALAALVGSFLHAATVAGLPTGLLLALALSGAAVVAPALALGSSAAALLAVGGWVATALYASVRRPEGDLLVQADGVGYAWLYGGTVLLAALAAAVHRLRPRWEP</sequence>
<dbReference type="AlphaFoldDB" id="A0A3A3Z184"/>
<keyword evidence="3" id="KW-1185">Reference proteome</keyword>
<feature type="transmembrane region" description="Helical" evidence="1">
    <location>
        <begin position="90"/>
        <end position="108"/>
    </location>
</feature>
<keyword evidence="1" id="KW-1133">Transmembrane helix</keyword>
<feature type="transmembrane region" description="Helical" evidence="1">
    <location>
        <begin position="35"/>
        <end position="53"/>
    </location>
</feature>
<protein>
    <submittedName>
        <fullName evidence="2">Uncharacterized protein</fullName>
    </submittedName>
</protein>
<dbReference type="Pfam" id="PF19608">
    <property type="entry name" value="DUF6113"/>
    <property type="match status" value="1"/>
</dbReference>
<accession>A0A3A3Z184</accession>
<organism evidence="2 3">
    <name type="scientific">Vallicoccus soli</name>
    <dbReference type="NCBI Taxonomy" id="2339232"/>
    <lineage>
        <taxon>Bacteria</taxon>
        <taxon>Bacillati</taxon>
        <taxon>Actinomycetota</taxon>
        <taxon>Actinomycetes</taxon>
        <taxon>Motilibacterales</taxon>
        <taxon>Vallicoccaceae</taxon>
        <taxon>Vallicoccus</taxon>
    </lineage>
</organism>
<evidence type="ECO:0000256" key="1">
    <source>
        <dbReference type="SAM" id="Phobius"/>
    </source>
</evidence>
<name>A0A3A3Z184_9ACTN</name>
<feature type="transmembrane region" description="Helical" evidence="1">
    <location>
        <begin position="58"/>
        <end position="75"/>
    </location>
</feature>
<keyword evidence="1" id="KW-0472">Membrane</keyword>